<evidence type="ECO:0000313" key="3">
    <source>
        <dbReference type="Proteomes" id="UP000238312"/>
    </source>
</evidence>
<gene>
    <name evidence="2" type="ORF">B0I32_106297</name>
</gene>
<comment type="caution">
    <text evidence="2">The sequence shown here is derived from an EMBL/GenBank/DDBJ whole genome shotgun (WGS) entry which is preliminary data.</text>
</comment>
<proteinExistence type="predicted"/>
<reference evidence="2 3" key="1">
    <citation type="submission" date="2018-03" db="EMBL/GenBank/DDBJ databases">
        <title>Genomic Encyclopedia of Type Strains, Phase III (KMG-III): the genomes of soil and plant-associated and newly described type strains.</title>
        <authorList>
            <person name="Whitman W."/>
        </authorList>
    </citation>
    <scope>NUCLEOTIDE SEQUENCE [LARGE SCALE GENOMIC DNA]</scope>
    <source>
        <strain evidence="2 3">CGMCC 4.7104</strain>
    </source>
</reference>
<dbReference type="EMBL" id="PVNG01000006">
    <property type="protein sequence ID" value="PRX66161.1"/>
    <property type="molecule type" value="Genomic_DNA"/>
</dbReference>
<protein>
    <recommendedName>
        <fullName evidence="4">Helix-turn-helix protein</fullName>
    </recommendedName>
</protein>
<dbReference type="Proteomes" id="UP000238312">
    <property type="component" value="Unassembled WGS sequence"/>
</dbReference>
<dbReference type="OrthoDB" id="9804315at2"/>
<organism evidence="2 3">
    <name type="scientific">Nonomuraea fuscirosea</name>
    <dbReference type="NCBI Taxonomy" id="1291556"/>
    <lineage>
        <taxon>Bacteria</taxon>
        <taxon>Bacillati</taxon>
        <taxon>Actinomycetota</taxon>
        <taxon>Actinomycetes</taxon>
        <taxon>Streptosporangiales</taxon>
        <taxon>Streptosporangiaceae</taxon>
        <taxon>Nonomuraea</taxon>
    </lineage>
</organism>
<evidence type="ECO:0000256" key="1">
    <source>
        <dbReference type="SAM" id="MobiDB-lite"/>
    </source>
</evidence>
<dbReference type="AlphaFoldDB" id="A0A2T0N2I5"/>
<name>A0A2T0N2I5_9ACTN</name>
<dbReference type="RefSeq" id="WP_106239785.1">
    <property type="nucleotide sequence ID" value="NZ_PVNG01000006.1"/>
</dbReference>
<evidence type="ECO:0008006" key="4">
    <source>
        <dbReference type="Google" id="ProtNLM"/>
    </source>
</evidence>
<evidence type="ECO:0000313" key="2">
    <source>
        <dbReference type="EMBL" id="PRX66161.1"/>
    </source>
</evidence>
<feature type="region of interest" description="Disordered" evidence="1">
    <location>
        <begin position="1"/>
        <end position="30"/>
    </location>
</feature>
<keyword evidence="3" id="KW-1185">Reference proteome</keyword>
<accession>A0A2T0N2I5</accession>
<sequence length="160" mass="17903">MPSTAPQEAPLPEDVALIQRRRTDRGLESPLSISRCAEMLRTYTSQPFSDRTWSSYEQGKRPIPDREYVLMALVVGATPEEVAAAGRDRASELLRGELDRRSSPAGARAAERIEAAIAQIEGLPFSEETKAEMIEVLMQQVDALLDLHTKQIDIMRQERP</sequence>